<evidence type="ECO:0000313" key="7">
    <source>
        <dbReference type="Proteomes" id="UP000433101"/>
    </source>
</evidence>
<evidence type="ECO:0000256" key="1">
    <source>
        <dbReference type="ARBA" id="ARBA00022553"/>
    </source>
</evidence>
<dbReference type="InterPro" id="IPR050595">
    <property type="entry name" value="Bact_response_regulator"/>
</dbReference>
<feature type="domain" description="Response regulatory" evidence="5">
    <location>
        <begin position="5"/>
        <end position="121"/>
    </location>
</feature>
<dbReference type="AlphaFoldDB" id="A0A7X3LUT0"/>
<dbReference type="InterPro" id="IPR011006">
    <property type="entry name" value="CheY-like_superfamily"/>
</dbReference>
<dbReference type="EMBL" id="WUMV01000003">
    <property type="protein sequence ID" value="MXN65484.1"/>
    <property type="molecule type" value="Genomic_DNA"/>
</dbReference>
<dbReference type="SUPFAM" id="SSF52172">
    <property type="entry name" value="CheY-like"/>
    <property type="match status" value="1"/>
</dbReference>
<evidence type="ECO:0000256" key="2">
    <source>
        <dbReference type="ARBA" id="ARBA00023015"/>
    </source>
</evidence>
<comment type="caution">
    <text evidence="6">The sequence shown here is derived from an EMBL/GenBank/DDBJ whole genome shotgun (WGS) entry which is preliminary data.</text>
</comment>
<dbReference type="InterPro" id="IPR001789">
    <property type="entry name" value="Sig_transdc_resp-reg_receiver"/>
</dbReference>
<dbReference type="PROSITE" id="PS50110">
    <property type="entry name" value="RESPONSE_REGULATORY"/>
    <property type="match status" value="1"/>
</dbReference>
<dbReference type="RefSeq" id="WP_160775660.1">
    <property type="nucleotide sequence ID" value="NZ_WUMV01000003.1"/>
</dbReference>
<feature type="modified residue" description="4-aspartylphosphate" evidence="4">
    <location>
        <position position="54"/>
    </location>
</feature>
<evidence type="ECO:0000313" key="6">
    <source>
        <dbReference type="EMBL" id="MXN65484.1"/>
    </source>
</evidence>
<keyword evidence="1 4" id="KW-0597">Phosphoprotein</keyword>
<name>A0A7X3LUT0_9HYPH</name>
<dbReference type="CDD" id="cd00156">
    <property type="entry name" value="REC"/>
    <property type="match status" value="1"/>
</dbReference>
<evidence type="ECO:0000259" key="5">
    <source>
        <dbReference type="PROSITE" id="PS50110"/>
    </source>
</evidence>
<proteinExistence type="predicted"/>
<dbReference type="PANTHER" id="PTHR44591">
    <property type="entry name" value="STRESS RESPONSE REGULATOR PROTEIN 1"/>
    <property type="match status" value="1"/>
</dbReference>
<sequence>MTNKKLIVADEQPVIARCLKGLLTHEGYDVETTANADKLLEIVRGGGADLILIDADLPRQNGISVCQALKANPATRDLPVVVMSASARAIEAEKAKALGADAVLRKPFTLDDLKGALGKLRTSEDRPLLHA</sequence>
<evidence type="ECO:0000256" key="3">
    <source>
        <dbReference type="ARBA" id="ARBA00023163"/>
    </source>
</evidence>
<keyword evidence="7" id="KW-1185">Reference proteome</keyword>
<dbReference type="Proteomes" id="UP000433101">
    <property type="component" value="Unassembled WGS sequence"/>
</dbReference>
<keyword evidence="3" id="KW-0804">Transcription</keyword>
<organism evidence="6 7">
    <name type="scientific">Stappia sediminis</name>
    <dbReference type="NCBI Taxonomy" id="2692190"/>
    <lineage>
        <taxon>Bacteria</taxon>
        <taxon>Pseudomonadati</taxon>
        <taxon>Pseudomonadota</taxon>
        <taxon>Alphaproteobacteria</taxon>
        <taxon>Hyphomicrobiales</taxon>
        <taxon>Stappiaceae</taxon>
        <taxon>Stappia</taxon>
    </lineage>
</organism>
<dbReference type="Gene3D" id="3.40.50.2300">
    <property type="match status" value="1"/>
</dbReference>
<accession>A0A7X3LUT0</accession>
<keyword evidence="2" id="KW-0805">Transcription regulation</keyword>
<gene>
    <name evidence="6" type="ORF">GR183_11280</name>
</gene>
<dbReference type="SMART" id="SM00448">
    <property type="entry name" value="REC"/>
    <property type="match status" value="1"/>
</dbReference>
<reference evidence="6 7" key="1">
    <citation type="submission" date="2019-12" db="EMBL/GenBank/DDBJ databases">
        <authorList>
            <person name="Li M."/>
        </authorList>
    </citation>
    <scope>NUCLEOTIDE SEQUENCE [LARGE SCALE GENOMIC DNA]</scope>
    <source>
        <strain evidence="6 7">GBMRC 2046</strain>
    </source>
</reference>
<protein>
    <submittedName>
        <fullName evidence="6">Response regulator</fullName>
    </submittedName>
</protein>
<dbReference type="PANTHER" id="PTHR44591:SF3">
    <property type="entry name" value="RESPONSE REGULATORY DOMAIN-CONTAINING PROTEIN"/>
    <property type="match status" value="1"/>
</dbReference>
<dbReference type="Pfam" id="PF00072">
    <property type="entry name" value="Response_reg"/>
    <property type="match status" value="1"/>
</dbReference>
<dbReference type="GO" id="GO:0000160">
    <property type="term" value="P:phosphorelay signal transduction system"/>
    <property type="evidence" value="ECO:0007669"/>
    <property type="project" value="InterPro"/>
</dbReference>
<evidence type="ECO:0000256" key="4">
    <source>
        <dbReference type="PROSITE-ProRule" id="PRU00169"/>
    </source>
</evidence>